<evidence type="ECO:0000256" key="8">
    <source>
        <dbReference type="ARBA" id="ARBA00022490"/>
    </source>
</evidence>
<evidence type="ECO:0000256" key="9">
    <source>
        <dbReference type="ARBA" id="ARBA00022597"/>
    </source>
</evidence>
<dbReference type="InterPro" id="IPR008731">
    <property type="entry name" value="PTS_EIN"/>
</dbReference>
<dbReference type="GO" id="GO:0009401">
    <property type="term" value="P:phosphoenolpyruvate-dependent sugar phosphotransferase system"/>
    <property type="evidence" value="ECO:0007669"/>
    <property type="project" value="UniProtKB-KW"/>
</dbReference>
<sequence>MKMGLENNFNMSEKENIEEIRLNGIEASPGICIGKAYLVDKEGVDVVEKYFIDKKNLDNELKRFKTAVKQAVNDLKQIIENIPKDVRNYTGIIETHVALLRDRKLYDKTIETIKTERVNAEWALKKVVAGIKVMFLSINDPYLKERSNDISYVSDRIMKILMGSEEVNIGKIDKRVILVAKDLSPADTSQIQLDKIMGFVTDRGGKTSHTGIIARTLEIPAVLGLGNATKIIHNDDTLIIDGSTGVVIVNPSERTLNKYKEIETREEEHKAHLTLESYFKAKTIDGFSLPVMGNIELPEEVPSVLNHGGDGIGLYRTEFQYLTRSDFPSEEELFDKYKTVVESIAPKPVTIRTLDINGDKALVSSNGFDEPNPALGLRAIRYCLERPEIFITQLKAILRAAAFGNVRILFPMISSIDEIRETKKYLNEAADLLEKEGKAYNKNIPFGIMIEVPSTVIMADAMADEADFFSIGTNDLIQYTLAIDRVNMGVAHLYQPFHPAILRMIKHVTDVCKAKGIKVFVCGEMAGDPLNVPVLLGLGIDELSMNSQSIPAVKNMIRSLKIEDTKKLMKEILKQTTTNDVIKLVEASFGNIISK</sequence>
<feature type="domain" description="PEP-utilising enzyme mobile" evidence="21">
    <location>
        <begin position="173"/>
        <end position="245"/>
    </location>
</feature>
<dbReference type="SUPFAM" id="SSF51621">
    <property type="entry name" value="Phosphoenolpyruvate/pyruvate domain"/>
    <property type="match status" value="1"/>
</dbReference>
<comment type="catalytic activity">
    <reaction evidence="1 16">
        <text>L-histidyl-[protein] + phosphoenolpyruvate = N(pros)-phospho-L-histidyl-[protein] + pyruvate</text>
        <dbReference type="Rhea" id="RHEA:23880"/>
        <dbReference type="Rhea" id="RHEA-COMP:9745"/>
        <dbReference type="Rhea" id="RHEA-COMP:9746"/>
        <dbReference type="ChEBI" id="CHEBI:15361"/>
        <dbReference type="ChEBI" id="CHEBI:29979"/>
        <dbReference type="ChEBI" id="CHEBI:58702"/>
        <dbReference type="ChEBI" id="CHEBI:64837"/>
        <dbReference type="EC" id="2.7.3.9"/>
    </reaction>
</comment>
<dbReference type="PANTHER" id="PTHR46244">
    <property type="entry name" value="PHOSPHOENOLPYRUVATE-PROTEIN PHOSPHOTRANSFERASE"/>
    <property type="match status" value="1"/>
</dbReference>
<dbReference type="EMBL" id="FR695874">
    <property type="protein sequence ID" value="CBX30011.1"/>
    <property type="molecule type" value="Genomic_DNA"/>
</dbReference>
<dbReference type="GO" id="GO:0016301">
    <property type="term" value="F:kinase activity"/>
    <property type="evidence" value="ECO:0007669"/>
    <property type="project" value="UniProtKB-KW"/>
</dbReference>
<name>E1YIG4_9BACT</name>
<dbReference type="EC" id="2.7.3.9" evidence="5 16"/>
<dbReference type="InterPro" id="IPR036618">
    <property type="entry name" value="PtsI_HPr-bd_sf"/>
</dbReference>
<dbReference type="Pfam" id="PF02896">
    <property type="entry name" value="PEP-utilizers_C"/>
    <property type="match status" value="1"/>
</dbReference>
<feature type="coiled-coil region" evidence="20">
    <location>
        <begin position="54"/>
        <end position="81"/>
    </location>
</feature>
<evidence type="ECO:0000256" key="20">
    <source>
        <dbReference type="SAM" id="Coils"/>
    </source>
</evidence>
<evidence type="ECO:0000256" key="17">
    <source>
        <dbReference type="PIRSR" id="PIRSR000732-1"/>
    </source>
</evidence>
<evidence type="ECO:0000256" key="16">
    <source>
        <dbReference type="PIRNR" id="PIRNR000732"/>
    </source>
</evidence>
<dbReference type="InterPro" id="IPR015813">
    <property type="entry name" value="Pyrv/PenolPyrv_kinase-like_dom"/>
</dbReference>
<evidence type="ECO:0000256" key="12">
    <source>
        <dbReference type="ARBA" id="ARBA00022723"/>
    </source>
</evidence>
<keyword evidence="24" id="KW-0670">Pyruvate</keyword>
<evidence type="ECO:0000256" key="19">
    <source>
        <dbReference type="PIRSR" id="PIRSR000732-3"/>
    </source>
</evidence>
<evidence type="ECO:0000259" key="21">
    <source>
        <dbReference type="Pfam" id="PF00391"/>
    </source>
</evidence>
<dbReference type="Gene3D" id="3.20.20.60">
    <property type="entry name" value="Phosphoenolpyruvate-binding domains"/>
    <property type="match status" value="1"/>
</dbReference>
<evidence type="ECO:0000256" key="6">
    <source>
        <dbReference type="ARBA" id="ARBA00016544"/>
    </source>
</evidence>
<evidence type="ECO:0000256" key="5">
    <source>
        <dbReference type="ARBA" id="ARBA00012232"/>
    </source>
</evidence>
<feature type="binding site" evidence="18">
    <location>
        <begin position="474"/>
        <end position="475"/>
    </location>
    <ligand>
        <name>phosphoenolpyruvate</name>
        <dbReference type="ChEBI" id="CHEBI:58702"/>
    </ligand>
</feature>
<keyword evidence="20" id="KW-0175">Coiled coil</keyword>
<feature type="domain" description="Phosphotransferase system enzyme I N-terminal" evidence="23">
    <location>
        <begin position="23"/>
        <end position="146"/>
    </location>
</feature>
<comment type="similarity">
    <text evidence="4 16">Belongs to the PEP-utilizing enzyme family.</text>
</comment>
<dbReference type="Gene3D" id="1.10.274.10">
    <property type="entry name" value="PtsI, HPr-binding domain"/>
    <property type="match status" value="1"/>
</dbReference>
<keyword evidence="11 16" id="KW-0598">Phosphotransferase system</keyword>
<evidence type="ECO:0000256" key="11">
    <source>
        <dbReference type="ARBA" id="ARBA00022683"/>
    </source>
</evidence>
<feature type="domain" description="PEP-utilising enzyme C-terminal" evidence="22">
    <location>
        <begin position="276"/>
        <end position="560"/>
    </location>
</feature>
<reference evidence="24" key="1">
    <citation type="journal article" date="2011" name="Environ. Microbiol.">
        <title>Genomic insights into the metabolic potential of the polycyclic aromatic hydrocarbon degrading sulfate-reducing Deltaproteobacterium N47.</title>
        <authorList>
            <person name="Bergmann F."/>
            <person name="Selesi D."/>
            <person name="Weinmaier T."/>
            <person name="Tischler P."/>
            <person name="Rattei T."/>
            <person name="Meckenstock R.U."/>
        </authorList>
    </citation>
    <scope>NUCLEOTIDE SEQUENCE</scope>
</reference>
<feature type="binding site" evidence="19">
    <location>
        <position position="475"/>
    </location>
    <ligand>
        <name>Mg(2+)</name>
        <dbReference type="ChEBI" id="CHEBI:18420"/>
    </ligand>
</feature>
<dbReference type="GO" id="GO:0005737">
    <property type="term" value="C:cytoplasm"/>
    <property type="evidence" value="ECO:0007669"/>
    <property type="project" value="UniProtKB-SubCell"/>
</dbReference>
<evidence type="ECO:0000256" key="4">
    <source>
        <dbReference type="ARBA" id="ARBA00007837"/>
    </source>
</evidence>
<keyword evidence="8 16" id="KW-0963">Cytoplasm</keyword>
<evidence type="ECO:0000256" key="14">
    <source>
        <dbReference type="ARBA" id="ARBA00022842"/>
    </source>
</evidence>
<dbReference type="InterPro" id="IPR050499">
    <property type="entry name" value="PEP-utilizing_PTS_enzyme"/>
</dbReference>
<keyword evidence="7 16" id="KW-0813">Transport</keyword>
<dbReference type="InterPro" id="IPR006318">
    <property type="entry name" value="PTS_EI-like"/>
</dbReference>
<dbReference type="Pfam" id="PF00391">
    <property type="entry name" value="PEP-utilizers"/>
    <property type="match status" value="1"/>
</dbReference>
<dbReference type="PRINTS" id="PR01736">
    <property type="entry name" value="PHPHTRNFRASE"/>
</dbReference>
<evidence type="ECO:0000256" key="7">
    <source>
        <dbReference type="ARBA" id="ARBA00022448"/>
    </source>
</evidence>
<feature type="binding site" evidence="18">
    <location>
        <position position="316"/>
    </location>
    <ligand>
        <name>phosphoenolpyruvate</name>
        <dbReference type="ChEBI" id="CHEBI:58702"/>
    </ligand>
</feature>
<dbReference type="Pfam" id="PF05524">
    <property type="entry name" value="PEP-utilisers_N"/>
    <property type="match status" value="1"/>
</dbReference>
<dbReference type="InterPro" id="IPR036637">
    <property type="entry name" value="Phosphohistidine_dom_sf"/>
</dbReference>
<evidence type="ECO:0000313" key="24">
    <source>
        <dbReference type="EMBL" id="CBX30011.1"/>
    </source>
</evidence>
<dbReference type="PANTHER" id="PTHR46244:SF6">
    <property type="entry name" value="PHOSPHOENOLPYRUVATE-PROTEIN PHOSPHOTRANSFERASE"/>
    <property type="match status" value="1"/>
</dbReference>
<feature type="active site" description="Proton donor" evidence="17">
    <location>
        <position position="522"/>
    </location>
</feature>
<dbReference type="PIRSF" id="PIRSF000732">
    <property type="entry name" value="PTS_enzyme_I"/>
    <property type="match status" value="1"/>
</dbReference>
<keyword evidence="13 16" id="KW-0418">Kinase</keyword>
<keyword evidence="12 16" id="KW-0479">Metal-binding</keyword>
<keyword evidence="14 16" id="KW-0460">Magnesium</keyword>
<evidence type="ECO:0000256" key="10">
    <source>
        <dbReference type="ARBA" id="ARBA00022679"/>
    </source>
</evidence>
<accession>E1YIG4</accession>
<dbReference type="PROSITE" id="PS00742">
    <property type="entry name" value="PEP_ENZYMES_2"/>
    <property type="match status" value="1"/>
</dbReference>
<evidence type="ECO:0000256" key="3">
    <source>
        <dbReference type="ARBA" id="ARBA00004496"/>
    </source>
</evidence>
<feature type="active site" description="Tele-phosphohistidine intermediate" evidence="17">
    <location>
        <position position="209"/>
    </location>
</feature>
<evidence type="ECO:0000256" key="15">
    <source>
        <dbReference type="ARBA" id="ARBA00033235"/>
    </source>
</evidence>
<evidence type="ECO:0000256" key="2">
    <source>
        <dbReference type="ARBA" id="ARBA00001946"/>
    </source>
</evidence>
<evidence type="ECO:0000259" key="23">
    <source>
        <dbReference type="Pfam" id="PF05524"/>
    </source>
</evidence>
<dbReference type="SUPFAM" id="SSF52009">
    <property type="entry name" value="Phosphohistidine domain"/>
    <property type="match status" value="1"/>
</dbReference>
<evidence type="ECO:0000256" key="1">
    <source>
        <dbReference type="ARBA" id="ARBA00000683"/>
    </source>
</evidence>
<feature type="binding site" evidence="18">
    <location>
        <position position="352"/>
    </location>
    <ligand>
        <name>phosphoenolpyruvate</name>
        <dbReference type="ChEBI" id="CHEBI:58702"/>
    </ligand>
</feature>
<keyword evidence="10 16" id="KW-0808">Transferase</keyword>
<evidence type="ECO:0000256" key="13">
    <source>
        <dbReference type="ARBA" id="ARBA00022777"/>
    </source>
</evidence>
<evidence type="ECO:0000256" key="18">
    <source>
        <dbReference type="PIRSR" id="PIRSR000732-2"/>
    </source>
</evidence>
<dbReference type="InterPro" id="IPR000121">
    <property type="entry name" value="PEP_util_C"/>
</dbReference>
<evidence type="ECO:0000259" key="22">
    <source>
        <dbReference type="Pfam" id="PF02896"/>
    </source>
</evidence>
<dbReference type="InterPro" id="IPR023151">
    <property type="entry name" value="PEP_util_CS"/>
</dbReference>
<feature type="binding site" evidence="19">
    <location>
        <position position="451"/>
    </location>
    <ligand>
        <name>Mg(2+)</name>
        <dbReference type="ChEBI" id="CHEBI:18420"/>
    </ligand>
</feature>
<dbReference type="GO" id="GO:0046872">
    <property type="term" value="F:metal ion binding"/>
    <property type="evidence" value="ECO:0007669"/>
    <property type="project" value="UniProtKB-KW"/>
</dbReference>
<dbReference type="InterPro" id="IPR008279">
    <property type="entry name" value="PEP-util_enz_mobile_dom"/>
</dbReference>
<dbReference type="NCBIfam" id="TIGR01417">
    <property type="entry name" value="PTS_I_fam"/>
    <property type="match status" value="1"/>
</dbReference>
<comment type="function">
    <text evidence="16">General (non sugar-specific) component of the phosphoenolpyruvate-dependent sugar phosphotransferase system (sugar PTS). This major carbohydrate active-transport system catalyzes the phosphorylation of incoming sugar substrates concomitantly with their translocation across the cell membrane. Enzyme I transfers the phosphoryl group from phosphoenolpyruvate (PEP) to the phosphoryl carrier protein (HPr).</text>
</comment>
<dbReference type="AlphaFoldDB" id="E1YIG4"/>
<protein>
    <recommendedName>
        <fullName evidence="6 16">Phosphoenolpyruvate-protein phosphotransferase</fullName>
        <ecNumber evidence="5 16">2.7.3.9</ecNumber>
    </recommendedName>
    <alternativeName>
        <fullName evidence="15 16">Phosphotransferase system, enzyme I</fullName>
    </alternativeName>
</protein>
<comment type="cofactor">
    <cofactor evidence="2 16 19">
        <name>Mg(2+)</name>
        <dbReference type="ChEBI" id="CHEBI:18420"/>
    </cofactor>
</comment>
<keyword evidence="9 16" id="KW-0762">Sugar transport</keyword>
<dbReference type="InterPro" id="IPR024692">
    <property type="entry name" value="PTS_EI"/>
</dbReference>
<dbReference type="GO" id="GO:0008965">
    <property type="term" value="F:phosphoenolpyruvate-protein phosphotransferase activity"/>
    <property type="evidence" value="ECO:0007669"/>
    <property type="project" value="UniProtKB-EC"/>
</dbReference>
<dbReference type="SUPFAM" id="SSF47831">
    <property type="entry name" value="Enzyme I of the PEP:sugar phosphotransferase system HPr-binding (sub)domain"/>
    <property type="match status" value="1"/>
</dbReference>
<dbReference type="Gene3D" id="3.50.30.10">
    <property type="entry name" value="Phosphohistidine domain"/>
    <property type="match status" value="1"/>
</dbReference>
<feature type="binding site" evidence="18">
    <location>
        <position position="485"/>
    </location>
    <ligand>
        <name>phosphoenolpyruvate</name>
        <dbReference type="ChEBI" id="CHEBI:58702"/>
    </ligand>
</feature>
<gene>
    <name evidence="24" type="ORF">N47_D28200</name>
</gene>
<organism evidence="24">
    <name type="scientific">uncultured Desulfobacterium sp</name>
    <dbReference type="NCBI Taxonomy" id="201089"/>
    <lineage>
        <taxon>Bacteria</taxon>
        <taxon>Pseudomonadati</taxon>
        <taxon>Thermodesulfobacteriota</taxon>
        <taxon>Desulfobacteria</taxon>
        <taxon>Desulfobacterales</taxon>
        <taxon>Desulfobacteriaceae</taxon>
        <taxon>Desulfobacterium</taxon>
        <taxon>environmental samples</taxon>
    </lineage>
</organism>
<comment type="subcellular location">
    <subcellularLocation>
        <location evidence="3 16">Cytoplasm</location>
    </subcellularLocation>
</comment>
<proteinExistence type="inferred from homology"/>
<dbReference type="InterPro" id="IPR040442">
    <property type="entry name" value="Pyrv_kinase-like_dom_sf"/>
</dbReference>